<reference evidence="2 3" key="1">
    <citation type="journal article" date="2022" name="Nat. Ecol. Evol.">
        <title>A masculinizing supergene underlies an exaggerated male reproductive morph in a spider.</title>
        <authorList>
            <person name="Hendrickx F."/>
            <person name="De Corte Z."/>
            <person name="Sonet G."/>
            <person name="Van Belleghem S.M."/>
            <person name="Kostlbacher S."/>
            <person name="Vangestel C."/>
        </authorList>
    </citation>
    <scope>NUCLEOTIDE SEQUENCE [LARGE SCALE GENOMIC DNA]</scope>
    <source>
        <strain evidence="2">W744_W776</strain>
    </source>
</reference>
<feature type="chain" id="PRO_5043675374" evidence="1">
    <location>
        <begin position="21"/>
        <end position="106"/>
    </location>
</feature>
<evidence type="ECO:0000313" key="3">
    <source>
        <dbReference type="Proteomes" id="UP000827092"/>
    </source>
</evidence>
<dbReference type="Proteomes" id="UP000827092">
    <property type="component" value="Unassembled WGS sequence"/>
</dbReference>
<protein>
    <submittedName>
        <fullName evidence="2">Uncharacterized protein</fullName>
    </submittedName>
</protein>
<evidence type="ECO:0000256" key="1">
    <source>
        <dbReference type="SAM" id="SignalP"/>
    </source>
</evidence>
<keyword evidence="1" id="KW-0732">Signal</keyword>
<accession>A0AAV6V1U5</accession>
<keyword evidence="3" id="KW-1185">Reference proteome</keyword>
<name>A0AAV6V1U5_9ARAC</name>
<sequence>MTSLAVFIVIALTDTKMGYTTHITTEGTMNRVKKCSERRWLMVDKDPVTHNQALLEFQTGVSKQRSSSSSRSSLTFRVPQGPQVIALQTFMAVNSCGTGKEDSCFP</sequence>
<dbReference type="AlphaFoldDB" id="A0AAV6V1U5"/>
<gene>
    <name evidence="2" type="ORF">JTE90_000106</name>
</gene>
<proteinExistence type="predicted"/>
<organism evidence="2 3">
    <name type="scientific">Oedothorax gibbosus</name>
    <dbReference type="NCBI Taxonomy" id="931172"/>
    <lineage>
        <taxon>Eukaryota</taxon>
        <taxon>Metazoa</taxon>
        <taxon>Ecdysozoa</taxon>
        <taxon>Arthropoda</taxon>
        <taxon>Chelicerata</taxon>
        <taxon>Arachnida</taxon>
        <taxon>Araneae</taxon>
        <taxon>Araneomorphae</taxon>
        <taxon>Entelegynae</taxon>
        <taxon>Araneoidea</taxon>
        <taxon>Linyphiidae</taxon>
        <taxon>Erigoninae</taxon>
        <taxon>Oedothorax</taxon>
    </lineage>
</organism>
<evidence type="ECO:0000313" key="2">
    <source>
        <dbReference type="EMBL" id="KAG8190007.1"/>
    </source>
</evidence>
<feature type="signal peptide" evidence="1">
    <location>
        <begin position="1"/>
        <end position="20"/>
    </location>
</feature>
<comment type="caution">
    <text evidence="2">The sequence shown here is derived from an EMBL/GenBank/DDBJ whole genome shotgun (WGS) entry which is preliminary data.</text>
</comment>
<dbReference type="EMBL" id="JAFNEN010000196">
    <property type="protein sequence ID" value="KAG8190007.1"/>
    <property type="molecule type" value="Genomic_DNA"/>
</dbReference>